<evidence type="ECO:0000313" key="6">
    <source>
        <dbReference type="Proteomes" id="UP000294299"/>
    </source>
</evidence>
<dbReference type="PANTHER" id="PTHR43591">
    <property type="entry name" value="METHYLTRANSFERASE"/>
    <property type="match status" value="1"/>
</dbReference>
<protein>
    <submittedName>
        <fullName evidence="5">Putative methyltransferase YcgJ</fullName>
        <ecNumber evidence="5">2.1.1.-</ecNumber>
    </submittedName>
</protein>
<evidence type="ECO:0000313" key="5">
    <source>
        <dbReference type="EMBL" id="VFJ13538.1"/>
    </source>
</evidence>
<reference evidence="5 6" key="1">
    <citation type="submission" date="2019-02" db="EMBL/GenBank/DDBJ databases">
        <authorList>
            <person name="Lehtovirta-Morley E L."/>
        </authorList>
    </citation>
    <scope>NUCLEOTIDE SEQUENCE [LARGE SCALE GENOMIC DNA]</scope>
    <source>
        <strain evidence="5">NFRAN1</strain>
    </source>
</reference>
<dbReference type="EMBL" id="LR216287">
    <property type="protein sequence ID" value="VFJ13538.1"/>
    <property type="molecule type" value="Genomic_DNA"/>
</dbReference>
<dbReference type="RefSeq" id="WP_134483469.1">
    <property type="nucleotide sequence ID" value="NZ_LR216287.1"/>
</dbReference>
<dbReference type="Gene3D" id="3.40.50.150">
    <property type="entry name" value="Vaccinia Virus protein VP39"/>
    <property type="match status" value="1"/>
</dbReference>
<sequence length="265" mass="30418">MVEVKSNKDQVYHNHTVIEQFTKQAVPFTRVSQHSDQYGIDLMLRLSNPKPDDTVLDVACGTGIITCEYAKLVNHVTGIDLTPAMIEQAKILQKKKKLYNVDWRIGDVSILPFNDNSFSLVVTRYSFHHLHDPKVVLEQMKRVCKPGGKILVVDVTPDPDKKTAYNYVEKLRDPSHTEALTIEELRQMMESIGCINMITKHHDLEMDLDTILQSSFPKPGDKDKIVRLFKQDLTQHHLGMKSYLVNDKIHFYFPVSMIIGTKEEI</sequence>
<dbReference type="InterPro" id="IPR029063">
    <property type="entry name" value="SAM-dependent_MTases_sf"/>
</dbReference>
<evidence type="ECO:0000256" key="1">
    <source>
        <dbReference type="ARBA" id="ARBA00022603"/>
    </source>
</evidence>
<dbReference type="GO" id="GO:0032259">
    <property type="term" value="P:methylation"/>
    <property type="evidence" value="ECO:0007669"/>
    <property type="project" value="UniProtKB-KW"/>
</dbReference>
<dbReference type="Pfam" id="PF08241">
    <property type="entry name" value="Methyltransf_11"/>
    <property type="match status" value="1"/>
</dbReference>
<evidence type="ECO:0000256" key="3">
    <source>
        <dbReference type="ARBA" id="ARBA00022691"/>
    </source>
</evidence>
<dbReference type="AlphaFoldDB" id="A0A484I724"/>
<feature type="domain" description="Methyltransferase type 11" evidence="4">
    <location>
        <begin position="56"/>
        <end position="151"/>
    </location>
</feature>
<dbReference type="GO" id="GO:0008757">
    <property type="term" value="F:S-adenosylmethionine-dependent methyltransferase activity"/>
    <property type="evidence" value="ECO:0007669"/>
    <property type="project" value="InterPro"/>
</dbReference>
<gene>
    <name evidence="5" type="primary">ycgJ</name>
    <name evidence="5" type="ORF">NFRAN_1216</name>
</gene>
<keyword evidence="6" id="KW-1185">Reference proteome</keyword>
<keyword evidence="3" id="KW-0949">S-adenosyl-L-methionine</keyword>
<dbReference type="OrthoDB" id="8915at2157"/>
<evidence type="ECO:0000259" key="4">
    <source>
        <dbReference type="Pfam" id="PF08241"/>
    </source>
</evidence>
<keyword evidence="1 5" id="KW-0489">Methyltransferase</keyword>
<evidence type="ECO:0000256" key="2">
    <source>
        <dbReference type="ARBA" id="ARBA00022679"/>
    </source>
</evidence>
<keyword evidence="2 5" id="KW-0808">Transferase</keyword>
<dbReference type="SUPFAM" id="SSF53335">
    <property type="entry name" value="S-adenosyl-L-methionine-dependent methyltransferases"/>
    <property type="match status" value="1"/>
</dbReference>
<proteinExistence type="predicted"/>
<dbReference type="GeneID" id="39420614"/>
<dbReference type="InterPro" id="IPR013216">
    <property type="entry name" value="Methyltransf_11"/>
</dbReference>
<dbReference type="InterPro" id="IPR023576">
    <property type="entry name" value="UbiE/COQ5_MeTrFase_CS"/>
</dbReference>
<dbReference type="CDD" id="cd02440">
    <property type="entry name" value="AdoMet_MTases"/>
    <property type="match status" value="1"/>
</dbReference>
<dbReference type="KEGG" id="nfn:NFRAN_1216"/>
<dbReference type="PROSITE" id="PS01184">
    <property type="entry name" value="UBIE_2"/>
    <property type="match status" value="1"/>
</dbReference>
<name>A0A484I724_9ARCH</name>
<dbReference type="EC" id="2.1.1.-" evidence="5"/>
<dbReference type="Proteomes" id="UP000294299">
    <property type="component" value="Chromosome NFRAN"/>
</dbReference>
<accession>A0A484I724</accession>
<organism evidence="5 6">
    <name type="scientific">Candidatus Nitrosocosmicus franklandianus</name>
    <dbReference type="NCBI Taxonomy" id="1798806"/>
    <lineage>
        <taxon>Archaea</taxon>
        <taxon>Nitrososphaerota</taxon>
        <taxon>Nitrososphaeria</taxon>
        <taxon>Nitrososphaerales</taxon>
        <taxon>Nitrososphaeraceae</taxon>
        <taxon>Candidatus Nitrosocosmicus</taxon>
    </lineage>
</organism>